<dbReference type="EMBL" id="MUGW01000016">
    <property type="protein sequence ID" value="OXA93134.1"/>
    <property type="molecule type" value="Genomic_DNA"/>
</dbReference>
<keyword evidence="1" id="KW-1133">Transmembrane helix</keyword>
<feature type="transmembrane region" description="Helical" evidence="1">
    <location>
        <begin position="20"/>
        <end position="42"/>
    </location>
</feature>
<sequence>MNPFLLIAETVPVKEFGDTVWYDLLIALFTGFLSCVIFFLVLRVFKPRIKTCSIICKEDDDAGVEKPEYYLKFINKTYSDIENVSISLLLIEDFLHGTGKNFTGKELKLKKYQIKNIPGKWRKSKDIHNNCVQMRIDEDLEKLWDGRREYMELHIDCTHSKSGRRLVHVQKYTDVKNTIKVGRFDSGENFNII</sequence>
<name>A0A226HGA6_9FLAO</name>
<dbReference type="RefSeq" id="WP_089049256.1">
    <property type="nucleotide sequence ID" value="NZ_FXTV01000015.1"/>
</dbReference>
<dbReference type="Proteomes" id="UP000198345">
    <property type="component" value="Unassembled WGS sequence"/>
</dbReference>
<protein>
    <submittedName>
        <fullName evidence="2">Uncharacterized protein</fullName>
    </submittedName>
</protein>
<dbReference type="OrthoDB" id="1343876at2"/>
<dbReference type="AlphaFoldDB" id="A0A226HGA6"/>
<evidence type="ECO:0000256" key="1">
    <source>
        <dbReference type="SAM" id="Phobius"/>
    </source>
</evidence>
<organism evidence="2 3">
    <name type="scientific">Flavobacterium hercynium</name>
    <dbReference type="NCBI Taxonomy" id="387094"/>
    <lineage>
        <taxon>Bacteria</taxon>
        <taxon>Pseudomonadati</taxon>
        <taxon>Bacteroidota</taxon>
        <taxon>Flavobacteriia</taxon>
        <taxon>Flavobacteriales</taxon>
        <taxon>Flavobacteriaceae</taxon>
        <taxon>Flavobacterium</taxon>
    </lineage>
</organism>
<comment type="caution">
    <text evidence="2">The sequence shown here is derived from an EMBL/GenBank/DDBJ whole genome shotgun (WGS) entry which is preliminary data.</text>
</comment>
<evidence type="ECO:0000313" key="2">
    <source>
        <dbReference type="EMBL" id="OXA93134.1"/>
    </source>
</evidence>
<gene>
    <name evidence="2" type="ORF">B0A66_07615</name>
</gene>
<reference evidence="2 3" key="1">
    <citation type="submission" date="2016-11" db="EMBL/GenBank/DDBJ databases">
        <title>Whole genomes of Flavobacteriaceae.</title>
        <authorList>
            <person name="Stine C."/>
            <person name="Li C."/>
            <person name="Tadesse D."/>
        </authorList>
    </citation>
    <scope>NUCLEOTIDE SEQUENCE [LARGE SCALE GENOMIC DNA]</scope>
    <source>
        <strain evidence="2 3">DSM 18292</strain>
    </source>
</reference>
<proteinExistence type="predicted"/>
<evidence type="ECO:0000313" key="3">
    <source>
        <dbReference type="Proteomes" id="UP000198345"/>
    </source>
</evidence>
<keyword evidence="1" id="KW-0472">Membrane</keyword>
<keyword evidence="3" id="KW-1185">Reference proteome</keyword>
<keyword evidence="1" id="KW-0812">Transmembrane</keyword>
<accession>A0A226HGA6</accession>